<dbReference type="Pfam" id="PF01047">
    <property type="entry name" value="MarR"/>
    <property type="match status" value="1"/>
</dbReference>
<dbReference type="SMART" id="SM00347">
    <property type="entry name" value="HTH_MARR"/>
    <property type="match status" value="1"/>
</dbReference>
<dbReference type="AlphaFoldDB" id="A0A6N2YFZ8"/>
<organism evidence="5">
    <name type="scientific">Enterococcus casseliflavus</name>
    <name type="common">Enterococcus flavescens</name>
    <dbReference type="NCBI Taxonomy" id="37734"/>
    <lineage>
        <taxon>Bacteria</taxon>
        <taxon>Bacillati</taxon>
        <taxon>Bacillota</taxon>
        <taxon>Bacilli</taxon>
        <taxon>Lactobacillales</taxon>
        <taxon>Enterococcaceae</taxon>
        <taxon>Enterococcus</taxon>
    </lineage>
</organism>
<evidence type="ECO:0000259" key="4">
    <source>
        <dbReference type="PROSITE" id="PS50995"/>
    </source>
</evidence>
<dbReference type="SUPFAM" id="SSF46785">
    <property type="entry name" value="Winged helix' DNA-binding domain"/>
    <property type="match status" value="1"/>
</dbReference>
<proteinExistence type="predicted"/>
<evidence type="ECO:0000256" key="1">
    <source>
        <dbReference type="ARBA" id="ARBA00023015"/>
    </source>
</evidence>
<dbReference type="Gene3D" id="1.10.10.10">
    <property type="entry name" value="Winged helix-like DNA-binding domain superfamily/Winged helix DNA-binding domain"/>
    <property type="match status" value="1"/>
</dbReference>
<name>A0A6N2YFZ8_ENTCA</name>
<reference evidence="5" key="1">
    <citation type="submission" date="2019-11" db="EMBL/GenBank/DDBJ databases">
        <authorList>
            <person name="Feng L."/>
        </authorList>
    </citation>
    <scope>NUCLEOTIDE SEQUENCE</scope>
    <source>
        <strain evidence="5">ECasseliflavusLFYP2</strain>
    </source>
</reference>
<dbReference type="InterPro" id="IPR023187">
    <property type="entry name" value="Tscrpt_reg_MarR-type_CS"/>
</dbReference>
<dbReference type="InterPro" id="IPR036388">
    <property type="entry name" value="WH-like_DNA-bd_sf"/>
</dbReference>
<dbReference type="InterPro" id="IPR036390">
    <property type="entry name" value="WH_DNA-bd_sf"/>
</dbReference>
<protein>
    <submittedName>
        <fullName evidence="5">Transcriptional repressor MprA</fullName>
    </submittedName>
</protein>
<dbReference type="PROSITE" id="PS50995">
    <property type="entry name" value="HTH_MARR_2"/>
    <property type="match status" value="1"/>
</dbReference>
<accession>A0A6N2YFZ8</accession>
<dbReference type="PRINTS" id="PR00598">
    <property type="entry name" value="HTHMARR"/>
</dbReference>
<dbReference type="RefSeq" id="WP_128432556.1">
    <property type="nucleotide sequence ID" value="NZ_CABHDD010000007.1"/>
</dbReference>
<keyword evidence="1" id="KW-0805">Transcription regulation</keyword>
<dbReference type="InterPro" id="IPR000835">
    <property type="entry name" value="HTH_MarR-typ"/>
</dbReference>
<keyword evidence="2" id="KW-0238">DNA-binding</keyword>
<dbReference type="GO" id="GO:0003677">
    <property type="term" value="F:DNA binding"/>
    <property type="evidence" value="ECO:0007669"/>
    <property type="project" value="UniProtKB-KW"/>
</dbReference>
<dbReference type="PANTHER" id="PTHR42756:SF2">
    <property type="entry name" value="MARR FAMILY REGULATORY PROTEIN"/>
    <property type="match status" value="1"/>
</dbReference>
<sequence length="150" mass="17411">MEDILREIGSISRMLESIANIEFKEVQLSKGQYIYLVRIFENEGIIPERLAERIKVDRTTLSRAVKKLEENGFILKESDKENKKIKHLYTTSKGKQAVQLIIRENNYSNKVAIQQLSALERKNLAEMLAKIKSSVEVDWVNVKNGIKRDY</sequence>
<gene>
    <name evidence="5" type="ORF">ECLFYP2_01273</name>
</gene>
<evidence type="ECO:0000313" key="5">
    <source>
        <dbReference type="EMBL" id="VYT65203.1"/>
    </source>
</evidence>
<dbReference type="PANTHER" id="PTHR42756">
    <property type="entry name" value="TRANSCRIPTIONAL REGULATOR, MARR"/>
    <property type="match status" value="1"/>
</dbReference>
<dbReference type="PROSITE" id="PS01117">
    <property type="entry name" value="HTH_MARR_1"/>
    <property type="match status" value="1"/>
</dbReference>
<dbReference type="EMBL" id="CACRTX010000002">
    <property type="protein sequence ID" value="VYT65203.1"/>
    <property type="molecule type" value="Genomic_DNA"/>
</dbReference>
<feature type="domain" description="HTH marR-type" evidence="4">
    <location>
        <begin position="1"/>
        <end position="133"/>
    </location>
</feature>
<dbReference type="GO" id="GO:0003700">
    <property type="term" value="F:DNA-binding transcription factor activity"/>
    <property type="evidence" value="ECO:0007669"/>
    <property type="project" value="InterPro"/>
</dbReference>
<evidence type="ECO:0000256" key="3">
    <source>
        <dbReference type="ARBA" id="ARBA00023163"/>
    </source>
</evidence>
<evidence type="ECO:0000256" key="2">
    <source>
        <dbReference type="ARBA" id="ARBA00023125"/>
    </source>
</evidence>
<keyword evidence="3" id="KW-0804">Transcription</keyword>